<name>A0A4R5KBD6_9MICC</name>
<comment type="caution">
    <text evidence="2">The sequence shown here is derived from an EMBL/GenBank/DDBJ whole genome shotgun (WGS) entry which is preliminary data.</text>
</comment>
<evidence type="ECO:0000313" key="2">
    <source>
        <dbReference type="EMBL" id="TDF92441.1"/>
    </source>
</evidence>
<dbReference type="EMBL" id="SMRU01000023">
    <property type="protein sequence ID" value="TDF92441.1"/>
    <property type="molecule type" value="Genomic_DNA"/>
</dbReference>
<evidence type="ECO:0000256" key="1">
    <source>
        <dbReference type="SAM" id="MobiDB-lite"/>
    </source>
</evidence>
<protein>
    <submittedName>
        <fullName evidence="2">Uncharacterized protein</fullName>
    </submittedName>
</protein>
<organism evidence="2 3">
    <name type="scientific">Arthrobacter terricola</name>
    <dbReference type="NCBI Taxonomy" id="2547396"/>
    <lineage>
        <taxon>Bacteria</taxon>
        <taxon>Bacillati</taxon>
        <taxon>Actinomycetota</taxon>
        <taxon>Actinomycetes</taxon>
        <taxon>Micrococcales</taxon>
        <taxon>Micrococcaceae</taxon>
        <taxon>Arthrobacter</taxon>
    </lineage>
</organism>
<reference evidence="2 3" key="1">
    <citation type="submission" date="2019-03" db="EMBL/GenBank/DDBJ databases">
        <title>Whole genome sequence of Arthrobacter sp JH1-1.</title>
        <authorList>
            <person name="Trinh H.N."/>
        </authorList>
    </citation>
    <scope>NUCLEOTIDE SEQUENCE [LARGE SCALE GENOMIC DNA]</scope>
    <source>
        <strain evidence="2 3">JH1-1</strain>
    </source>
</reference>
<dbReference type="AlphaFoldDB" id="A0A4R5KBD6"/>
<keyword evidence="3" id="KW-1185">Reference proteome</keyword>
<dbReference type="Proteomes" id="UP000295511">
    <property type="component" value="Unassembled WGS sequence"/>
</dbReference>
<feature type="compositionally biased region" description="Basic and acidic residues" evidence="1">
    <location>
        <begin position="1"/>
        <end position="16"/>
    </location>
</feature>
<feature type="region of interest" description="Disordered" evidence="1">
    <location>
        <begin position="1"/>
        <end position="83"/>
    </location>
</feature>
<dbReference type="RefSeq" id="WP_133205628.1">
    <property type="nucleotide sequence ID" value="NZ_SMRU01000023.1"/>
</dbReference>
<accession>A0A4R5KBD6</accession>
<evidence type="ECO:0000313" key="3">
    <source>
        <dbReference type="Proteomes" id="UP000295511"/>
    </source>
</evidence>
<proteinExistence type="predicted"/>
<sequence>MGGEAKHRDRIVRDGVQDGSQPVPKEPETTAGNEQSAGASGGFAQEPPSARDAEAMAPTGLAEEHDDASSDDRGPTTEPSPGD</sequence>
<gene>
    <name evidence="2" type="ORF">E1809_18040</name>
</gene>